<keyword evidence="2" id="KW-0813">Transport</keyword>
<dbReference type="AlphaFoldDB" id="A0A9D1RWB4"/>
<dbReference type="PANTHER" id="PTHR43335:SF4">
    <property type="entry name" value="ABC TRANSPORTER, ATP-BINDING PROTEIN"/>
    <property type="match status" value="1"/>
</dbReference>
<dbReference type="GO" id="GO:0005524">
    <property type="term" value="F:ATP binding"/>
    <property type="evidence" value="ECO:0007669"/>
    <property type="project" value="UniProtKB-KW"/>
</dbReference>
<dbReference type="SMART" id="SM00382">
    <property type="entry name" value="AAA"/>
    <property type="match status" value="1"/>
</dbReference>
<dbReference type="Pfam" id="PF00005">
    <property type="entry name" value="ABC_tran"/>
    <property type="match status" value="1"/>
</dbReference>
<proteinExistence type="inferred from homology"/>
<reference evidence="6" key="1">
    <citation type="journal article" date="2021" name="PeerJ">
        <title>Extensive microbial diversity within the chicken gut microbiome revealed by metagenomics and culture.</title>
        <authorList>
            <person name="Gilroy R."/>
            <person name="Ravi A."/>
            <person name="Getino M."/>
            <person name="Pursley I."/>
            <person name="Horton D.L."/>
            <person name="Alikhan N.F."/>
            <person name="Baker D."/>
            <person name="Gharbi K."/>
            <person name="Hall N."/>
            <person name="Watson M."/>
            <person name="Adriaenssens E.M."/>
            <person name="Foster-Nyarko E."/>
            <person name="Jarju S."/>
            <person name="Secka A."/>
            <person name="Antonio M."/>
            <person name="Oren A."/>
            <person name="Chaudhuri R.R."/>
            <person name="La Ragione R."/>
            <person name="Hildebrand F."/>
            <person name="Pallen M.J."/>
        </authorList>
    </citation>
    <scope>NUCLEOTIDE SEQUENCE</scope>
    <source>
        <strain evidence="6">4376</strain>
    </source>
</reference>
<feature type="domain" description="ABC transporter" evidence="5">
    <location>
        <begin position="2"/>
        <end position="228"/>
    </location>
</feature>
<dbReference type="Proteomes" id="UP000824189">
    <property type="component" value="Unassembled WGS sequence"/>
</dbReference>
<evidence type="ECO:0000259" key="5">
    <source>
        <dbReference type="PROSITE" id="PS50893"/>
    </source>
</evidence>
<name>A0A9D1RWB4_9CORY</name>
<evidence type="ECO:0000313" key="7">
    <source>
        <dbReference type="Proteomes" id="UP000824189"/>
    </source>
</evidence>
<dbReference type="Gene3D" id="3.40.50.300">
    <property type="entry name" value="P-loop containing nucleotide triphosphate hydrolases"/>
    <property type="match status" value="1"/>
</dbReference>
<accession>A0A9D1RWB4</accession>
<dbReference type="PROSITE" id="PS50893">
    <property type="entry name" value="ABC_TRANSPORTER_2"/>
    <property type="match status" value="1"/>
</dbReference>
<dbReference type="InterPro" id="IPR003593">
    <property type="entry name" value="AAA+_ATPase"/>
</dbReference>
<evidence type="ECO:0000313" key="6">
    <source>
        <dbReference type="EMBL" id="HIW95463.1"/>
    </source>
</evidence>
<dbReference type="PANTHER" id="PTHR43335">
    <property type="entry name" value="ABC TRANSPORTER, ATP-BINDING PROTEIN"/>
    <property type="match status" value="1"/>
</dbReference>
<evidence type="ECO:0000256" key="4">
    <source>
        <dbReference type="ARBA" id="ARBA00022840"/>
    </source>
</evidence>
<keyword evidence="4 6" id="KW-0067">ATP-binding</keyword>
<protein>
    <submittedName>
        <fullName evidence="6">ATP-binding cassette domain-containing protein</fullName>
    </submittedName>
</protein>
<organism evidence="6 7">
    <name type="scientific">Candidatus Corynebacterium gallistercoris</name>
    <dbReference type="NCBI Taxonomy" id="2838530"/>
    <lineage>
        <taxon>Bacteria</taxon>
        <taxon>Bacillati</taxon>
        <taxon>Actinomycetota</taxon>
        <taxon>Actinomycetes</taxon>
        <taxon>Mycobacteriales</taxon>
        <taxon>Corynebacteriaceae</taxon>
        <taxon>Corynebacterium</taxon>
    </lineage>
</organism>
<dbReference type="EMBL" id="DXFZ01000037">
    <property type="protein sequence ID" value="HIW95463.1"/>
    <property type="molecule type" value="Genomic_DNA"/>
</dbReference>
<dbReference type="InterPro" id="IPR027417">
    <property type="entry name" value="P-loop_NTPase"/>
</dbReference>
<evidence type="ECO:0000256" key="1">
    <source>
        <dbReference type="ARBA" id="ARBA00005417"/>
    </source>
</evidence>
<evidence type="ECO:0000256" key="3">
    <source>
        <dbReference type="ARBA" id="ARBA00022741"/>
    </source>
</evidence>
<dbReference type="GO" id="GO:0016887">
    <property type="term" value="F:ATP hydrolysis activity"/>
    <property type="evidence" value="ECO:0007669"/>
    <property type="project" value="InterPro"/>
</dbReference>
<dbReference type="SUPFAM" id="SSF52540">
    <property type="entry name" value="P-loop containing nucleoside triphosphate hydrolases"/>
    <property type="match status" value="1"/>
</dbReference>
<sequence length="309" mass="33094">MITIDNLSKSYGSAQVLHGLTFTVPDGQVTGFVGPNGSGKSTAMRCILGLDTPDEGHATFDGKDLEEYGNDRSSMVGALLEPTWYIPNHSARTHINSIATAAGISLERANDCLELVGLSHVAGRKIKSFSLGMKQRLGLAIALLGDPKHLILDEPVNGLDPEGVYWMRTLIRNSAAEGKAVLVSSHLLHEMELTADRLVLIGRGHLLGEHTMEEFLAGGTATVHIQVVDPASFYDAAASQPELSIQAHPQGVMDVSAEMAPEDLARTLGELARDTGAIVLQMQTQRQGLEQKFLHATSNAVEYRTGGHA</sequence>
<dbReference type="PROSITE" id="PS00211">
    <property type="entry name" value="ABC_TRANSPORTER_1"/>
    <property type="match status" value="1"/>
</dbReference>
<dbReference type="InterPro" id="IPR003439">
    <property type="entry name" value="ABC_transporter-like_ATP-bd"/>
</dbReference>
<keyword evidence="3" id="KW-0547">Nucleotide-binding</keyword>
<dbReference type="InterPro" id="IPR017871">
    <property type="entry name" value="ABC_transporter-like_CS"/>
</dbReference>
<comment type="caution">
    <text evidence="6">The sequence shown here is derived from an EMBL/GenBank/DDBJ whole genome shotgun (WGS) entry which is preliminary data.</text>
</comment>
<reference evidence="6" key="2">
    <citation type="submission" date="2021-04" db="EMBL/GenBank/DDBJ databases">
        <authorList>
            <person name="Gilroy R."/>
        </authorList>
    </citation>
    <scope>NUCLEOTIDE SEQUENCE</scope>
    <source>
        <strain evidence="6">4376</strain>
    </source>
</reference>
<evidence type="ECO:0000256" key="2">
    <source>
        <dbReference type="ARBA" id="ARBA00022448"/>
    </source>
</evidence>
<comment type="similarity">
    <text evidence="1">Belongs to the ABC transporter superfamily.</text>
</comment>
<gene>
    <name evidence="6" type="ORF">H9867_03105</name>
</gene>